<dbReference type="EMBL" id="CATQJL010000001">
    <property type="protein sequence ID" value="CAJ0591260.1"/>
    <property type="molecule type" value="Genomic_DNA"/>
</dbReference>
<reference evidence="2" key="1">
    <citation type="submission" date="2023-07" db="EMBL/GenBank/DDBJ databases">
        <authorList>
            <consortium name="CYATHOMIX"/>
        </authorList>
    </citation>
    <scope>NUCLEOTIDE SEQUENCE</scope>
    <source>
        <strain evidence="2">N/A</strain>
    </source>
</reference>
<evidence type="ECO:0000313" key="2">
    <source>
        <dbReference type="EMBL" id="CAJ0591260.1"/>
    </source>
</evidence>
<proteinExistence type="predicted"/>
<dbReference type="AlphaFoldDB" id="A0AA36DQB4"/>
<organism evidence="2 3">
    <name type="scientific">Cylicocyclus nassatus</name>
    <name type="common">Nematode worm</name>
    <dbReference type="NCBI Taxonomy" id="53992"/>
    <lineage>
        <taxon>Eukaryota</taxon>
        <taxon>Metazoa</taxon>
        <taxon>Ecdysozoa</taxon>
        <taxon>Nematoda</taxon>
        <taxon>Chromadorea</taxon>
        <taxon>Rhabditida</taxon>
        <taxon>Rhabditina</taxon>
        <taxon>Rhabditomorpha</taxon>
        <taxon>Strongyloidea</taxon>
        <taxon>Strongylidae</taxon>
        <taxon>Cylicocyclus</taxon>
    </lineage>
</organism>
<evidence type="ECO:0000313" key="3">
    <source>
        <dbReference type="Proteomes" id="UP001176961"/>
    </source>
</evidence>
<evidence type="ECO:0000256" key="1">
    <source>
        <dbReference type="SAM" id="SignalP"/>
    </source>
</evidence>
<protein>
    <submittedName>
        <fullName evidence="2">Uncharacterized protein</fullName>
    </submittedName>
</protein>
<feature type="signal peptide" evidence="1">
    <location>
        <begin position="1"/>
        <end position="16"/>
    </location>
</feature>
<keyword evidence="3" id="KW-1185">Reference proteome</keyword>
<feature type="chain" id="PRO_5041291644" evidence="1">
    <location>
        <begin position="17"/>
        <end position="91"/>
    </location>
</feature>
<gene>
    <name evidence="2" type="ORF">CYNAS_LOCUS3243</name>
</gene>
<accession>A0AA36DQB4</accession>
<comment type="caution">
    <text evidence="2">The sequence shown here is derived from an EMBL/GenBank/DDBJ whole genome shotgun (WGS) entry which is preliminary data.</text>
</comment>
<sequence length="91" mass="10271">MKLLLLFLAFITLSSAASNDNASSPFCTKGCPYLKSMDKDPKVKIDSKKIEEKCKTDPKIPYLLCFEHNLKVFKIMGKYTWAEICKSVCGN</sequence>
<dbReference type="Proteomes" id="UP001176961">
    <property type="component" value="Unassembled WGS sequence"/>
</dbReference>
<keyword evidence="1" id="KW-0732">Signal</keyword>
<name>A0AA36DQB4_CYLNA</name>